<sequence>MFCTVQYTETFTALDGTYLLLKIYLTTLRALCVTTDVQRPYKGSYWRGPVHWRLPWRTSGKSEGLDGLIPVFVDHREQPLDPASRLGHPSLPAANGDDELHAVRYMAYLAWEA</sequence>
<dbReference type="RefSeq" id="XP_011386033.1">
    <property type="nucleotide sequence ID" value="XM_011387731.1"/>
</dbReference>
<dbReference type="EMBL" id="CM003140">
    <property type="protein sequence ID" value="KIS71618.1"/>
    <property type="molecule type" value="Genomic_DNA"/>
</dbReference>
<dbReference type="GeneID" id="23561467"/>
<accession>A0A0D1CZD4</accession>
<organism evidence="1 2">
    <name type="scientific">Mycosarcoma maydis</name>
    <name type="common">Corn smut fungus</name>
    <name type="synonym">Ustilago maydis</name>
    <dbReference type="NCBI Taxonomy" id="5270"/>
    <lineage>
        <taxon>Eukaryota</taxon>
        <taxon>Fungi</taxon>
        <taxon>Dikarya</taxon>
        <taxon>Basidiomycota</taxon>
        <taxon>Ustilaginomycotina</taxon>
        <taxon>Ustilaginomycetes</taxon>
        <taxon>Ustilaginales</taxon>
        <taxon>Ustilaginaceae</taxon>
        <taxon>Mycosarcoma</taxon>
    </lineage>
</organism>
<evidence type="ECO:0000313" key="1">
    <source>
        <dbReference type="EMBL" id="KIS71618.1"/>
    </source>
</evidence>
<name>A0A0D1CZD4_MYCMD</name>
<dbReference type="InParanoid" id="A0A0D1CZD4"/>
<evidence type="ECO:0000313" key="2">
    <source>
        <dbReference type="Proteomes" id="UP000000561"/>
    </source>
</evidence>
<protein>
    <submittedName>
        <fullName evidence="1">Uncharacterized protein</fullName>
    </submittedName>
</protein>
<reference evidence="1 2" key="1">
    <citation type="journal article" date="2006" name="Nature">
        <title>Insights from the genome of the biotrophic fungal plant pathogen Ustilago maydis.</title>
        <authorList>
            <person name="Kamper J."/>
            <person name="Kahmann R."/>
            <person name="Bolker M."/>
            <person name="Ma L.J."/>
            <person name="Brefort T."/>
            <person name="Saville B.J."/>
            <person name="Banuett F."/>
            <person name="Kronstad J.W."/>
            <person name="Gold S.E."/>
            <person name="Muller O."/>
            <person name="Perlin M.H."/>
            <person name="Wosten H.A."/>
            <person name="de Vries R."/>
            <person name="Ruiz-Herrera J."/>
            <person name="Reynaga-Pena C.G."/>
            <person name="Snetselaar K."/>
            <person name="McCann M."/>
            <person name="Perez-Martin J."/>
            <person name="Feldbrugge M."/>
            <person name="Basse C.W."/>
            <person name="Steinberg G."/>
            <person name="Ibeas J.I."/>
            <person name="Holloman W."/>
            <person name="Guzman P."/>
            <person name="Farman M."/>
            <person name="Stajich J.E."/>
            <person name="Sentandreu R."/>
            <person name="Gonzalez-Prieto J.M."/>
            <person name="Kennell J.C."/>
            <person name="Molina L."/>
            <person name="Schirawski J."/>
            <person name="Mendoza-Mendoza A."/>
            <person name="Greilinger D."/>
            <person name="Munch K."/>
            <person name="Rossel N."/>
            <person name="Scherer M."/>
            <person name="Vranes M."/>
            <person name="Ladendorf O."/>
            <person name="Vincon V."/>
            <person name="Fuchs U."/>
            <person name="Sandrock B."/>
            <person name="Meng S."/>
            <person name="Ho E.C."/>
            <person name="Cahill M.J."/>
            <person name="Boyce K.J."/>
            <person name="Klose J."/>
            <person name="Klosterman S.J."/>
            <person name="Deelstra H.J."/>
            <person name="Ortiz-Castellanos L."/>
            <person name="Li W."/>
            <person name="Sanchez-Alonso P."/>
            <person name="Schreier P.H."/>
            <person name="Hauser-Hahn I."/>
            <person name="Vaupel M."/>
            <person name="Koopmann E."/>
            <person name="Friedrich G."/>
            <person name="Voss H."/>
            <person name="Schluter T."/>
            <person name="Margolis J."/>
            <person name="Platt D."/>
            <person name="Swimmer C."/>
            <person name="Gnirke A."/>
            <person name="Chen F."/>
            <person name="Vysotskaia V."/>
            <person name="Mannhaupt G."/>
            <person name="Guldener U."/>
            <person name="Munsterkotter M."/>
            <person name="Haase D."/>
            <person name="Oesterheld M."/>
            <person name="Mewes H.W."/>
            <person name="Mauceli E.W."/>
            <person name="DeCaprio D."/>
            <person name="Wade C.M."/>
            <person name="Butler J."/>
            <person name="Young S."/>
            <person name="Jaffe D.B."/>
            <person name="Calvo S."/>
            <person name="Nusbaum C."/>
            <person name="Galagan J."/>
            <person name="Birren B.W."/>
        </authorList>
    </citation>
    <scope>NUCLEOTIDE SEQUENCE [LARGE SCALE GENOMIC DNA]</scope>
    <source>
        <strain evidence="2">DSM 14603 / FGSC 9021 / UM521</strain>
    </source>
</reference>
<dbReference type="KEGG" id="uma:UMAG_00060"/>
<proteinExistence type="predicted"/>
<dbReference type="AlphaFoldDB" id="A0A0D1CZD4"/>
<dbReference type="VEuPathDB" id="FungiDB:UMAG_00060"/>
<dbReference type="Proteomes" id="UP000000561">
    <property type="component" value="Chromosome 1"/>
</dbReference>
<keyword evidence="2" id="KW-1185">Reference proteome</keyword>
<gene>
    <name evidence="1" type="ORF">UMAG_00060</name>
</gene>